<organism evidence="1 2">
    <name type="scientific">Rhododendron molle</name>
    <name type="common">Chinese azalea</name>
    <name type="synonym">Azalea mollis</name>
    <dbReference type="NCBI Taxonomy" id="49168"/>
    <lineage>
        <taxon>Eukaryota</taxon>
        <taxon>Viridiplantae</taxon>
        <taxon>Streptophyta</taxon>
        <taxon>Embryophyta</taxon>
        <taxon>Tracheophyta</taxon>
        <taxon>Spermatophyta</taxon>
        <taxon>Magnoliopsida</taxon>
        <taxon>eudicotyledons</taxon>
        <taxon>Gunneridae</taxon>
        <taxon>Pentapetalae</taxon>
        <taxon>asterids</taxon>
        <taxon>Ericales</taxon>
        <taxon>Ericaceae</taxon>
        <taxon>Ericoideae</taxon>
        <taxon>Rhodoreae</taxon>
        <taxon>Rhododendron</taxon>
    </lineage>
</organism>
<comment type="caution">
    <text evidence="1">The sequence shown here is derived from an EMBL/GenBank/DDBJ whole genome shotgun (WGS) entry which is preliminary data.</text>
</comment>
<keyword evidence="2" id="KW-1185">Reference proteome</keyword>
<protein>
    <submittedName>
        <fullName evidence="1">Uncharacterized protein</fullName>
    </submittedName>
</protein>
<name>A0ACC0NDS6_RHOML</name>
<accession>A0ACC0NDS6</accession>
<reference evidence="1" key="1">
    <citation type="submission" date="2022-02" db="EMBL/GenBank/DDBJ databases">
        <title>Plant Genome Project.</title>
        <authorList>
            <person name="Zhang R.-G."/>
        </authorList>
    </citation>
    <scope>NUCLEOTIDE SEQUENCE</scope>
    <source>
        <strain evidence="1">AT1</strain>
    </source>
</reference>
<gene>
    <name evidence="1" type="ORF">RHMOL_Rhmol06G0147400</name>
</gene>
<dbReference type="Proteomes" id="UP001062846">
    <property type="component" value="Chromosome 6"/>
</dbReference>
<dbReference type="EMBL" id="CM046393">
    <property type="protein sequence ID" value="KAI8550959.1"/>
    <property type="molecule type" value="Genomic_DNA"/>
</dbReference>
<sequence>MGKLKQQIRGDLNAEMNPFVKEVTGKQAHGDFNGIYRSESDSTKEKKAIYCLLDMSQISGPDGKSKPTPASQIGFRGPPSFGGVPDLLFRPPSRVFVGGVVAVWIGVGAVGCWFLRLCSELRLVSLLGVIGSWLNGMAEALAESRGELQPVPHFDAINVIVLAFQEDNDSKLNVYVLLRSNTEQDQGNPDGISDCNVFASSEEKLFSHFMNIIRSIDPDILMGWDIQEPLVSDSIQHGDLISDDEWGWTHASGLHIGGRVVLNIWRLMGGELMLNMYTVEAVLRRRVAYIQCKVLAKLFSSGPGRARYRCIEYVVDRVELNLEIMNQLDMYHVESMLMRLARTHNYVAISPGSQQVFVSCLTLMDSDDAFIPVDYENVVAQSSYA</sequence>
<evidence type="ECO:0000313" key="1">
    <source>
        <dbReference type="EMBL" id="KAI8550959.1"/>
    </source>
</evidence>
<evidence type="ECO:0000313" key="2">
    <source>
        <dbReference type="Proteomes" id="UP001062846"/>
    </source>
</evidence>
<proteinExistence type="predicted"/>